<proteinExistence type="predicted"/>
<name>A0A8R1TSP7_ONCVO</name>
<sequence length="119" mass="13819">MQWLTKYENKGILSSISSFSSALSLSVEKEKILVSSEQYINFFFRFTKVDFQQEALNKFQFCMLYKNNIYYLMSTVKFQRFAVPVHNRIRKCVAVSTKDGCLIIGNITSSNKKGFVDLK</sequence>
<dbReference type="AlphaFoldDB" id="A0A8R1TSP7"/>
<keyword evidence="2" id="KW-1185">Reference proteome</keyword>
<protein>
    <submittedName>
        <fullName evidence="1">Uncharacterized protein</fullName>
    </submittedName>
</protein>
<dbReference type="Proteomes" id="UP000024404">
    <property type="component" value="Unassembled WGS sequence"/>
</dbReference>
<organism evidence="1 2">
    <name type="scientific">Onchocerca volvulus</name>
    <dbReference type="NCBI Taxonomy" id="6282"/>
    <lineage>
        <taxon>Eukaryota</taxon>
        <taxon>Metazoa</taxon>
        <taxon>Ecdysozoa</taxon>
        <taxon>Nematoda</taxon>
        <taxon>Chromadorea</taxon>
        <taxon>Rhabditida</taxon>
        <taxon>Spirurina</taxon>
        <taxon>Spiruromorpha</taxon>
        <taxon>Filarioidea</taxon>
        <taxon>Onchocercidae</taxon>
        <taxon>Onchocerca</taxon>
    </lineage>
</organism>
<evidence type="ECO:0000313" key="1">
    <source>
        <dbReference type="EnsemblMetazoa" id="OVOC4363.1"/>
    </source>
</evidence>
<accession>A0A8R1TSP7</accession>
<reference evidence="2" key="1">
    <citation type="submission" date="2013-10" db="EMBL/GenBank/DDBJ databases">
        <title>Genome sequencing of Onchocerca volvulus.</title>
        <authorList>
            <person name="Cotton J."/>
            <person name="Tsai J."/>
            <person name="Stanley E."/>
            <person name="Tracey A."/>
            <person name="Holroyd N."/>
            <person name="Lustigman S."/>
            <person name="Berriman M."/>
        </authorList>
    </citation>
    <scope>NUCLEOTIDE SEQUENCE</scope>
</reference>
<dbReference type="EnsemblMetazoa" id="OVOC4363.1">
    <property type="protein sequence ID" value="OVOC4363.1"/>
    <property type="gene ID" value="WBGene00241172"/>
</dbReference>
<dbReference type="EMBL" id="CMVM020000130">
    <property type="status" value="NOT_ANNOTATED_CDS"/>
    <property type="molecule type" value="Genomic_DNA"/>
</dbReference>
<reference evidence="1" key="2">
    <citation type="submission" date="2022-06" db="UniProtKB">
        <authorList>
            <consortium name="EnsemblMetazoa"/>
        </authorList>
    </citation>
    <scope>IDENTIFICATION</scope>
</reference>
<evidence type="ECO:0000313" key="2">
    <source>
        <dbReference type="Proteomes" id="UP000024404"/>
    </source>
</evidence>